<reference evidence="4 8" key="2">
    <citation type="submission" date="2016-08" db="EMBL/GenBank/DDBJ databases">
        <title>Characterization of Isolates of Eisenbergiella tayi Derived from Blood Cultures, Using Whole Genome Sequencing.</title>
        <authorList>
            <person name="Bernier A.-M."/>
            <person name="Burdz T."/>
            <person name="Wiebe D."/>
            <person name="Bernard K."/>
        </authorList>
    </citation>
    <scope>NUCLEOTIDE SEQUENCE [LARGE SCALE GENOMIC DNA]</scope>
    <source>
        <strain evidence="4 8">NML120146</strain>
    </source>
</reference>
<reference evidence="3 6" key="1">
    <citation type="submission" date="2016-07" db="EMBL/GenBank/DDBJ databases">
        <title>Characterization of isolates of Eisenbergiella tayi derived from blood cultures, using whole genome sequencing.</title>
        <authorList>
            <person name="Burdz T."/>
            <person name="Wiebe D."/>
            <person name="Huynh C."/>
            <person name="Bernard K."/>
        </authorList>
    </citation>
    <scope>NUCLEOTIDE SEQUENCE [LARGE SCALE GENOMIC DNA]</scope>
    <source>
        <strain evidence="3 6">NML 110608</strain>
    </source>
</reference>
<dbReference type="OrthoDB" id="43281at2"/>
<dbReference type="Proteomes" id="UP000094869">
    <property type="component" value="Unassembled WGS sequence"/>
</dbReference>
<keyword evidence="1" id="KW-0732">Signal</keyword>
<evidence type="ECO:0000313" key="4">
    <source>
        <dbReference type="EMBL" id="ODR48094.1"/>
    </source>
</evidence>
<dbReference type="Proteomes" id="UP000094067">
    <property type="component" value="Unassembled WGS sequence"/>
</dbReference>
<dbReference type="CDD" id="cd10967">
    <property type="entry name" value="CE4_GLA_like_6s"/>
    <property type="match status" value="1"/>
</dbReference>
<keyword evidence="8" id="KW-1185">Reference proteome</keyword>
<dbReference type="PROSITE" id="PS51677">
    <property type="entry name" value="NODB"/>
    <property type="match status" value="1"/>
</dbReference>
<evidence type="ECO:0000256" key="1">
    <source>
        <dbReference type="ARBA" id="ARBA00022729"/>
    </source>
</evidence>
<dbReference type="GO" id="GO:0016810">
    <property type="term" value="F:hydrolase activity, acting on carbon-nitrogen (but not peptide) bonds"/>
    <property type="evidence" value="ECO:0007669"/>
    <property type="project" value="InterPro"/>
</dbReference>
<dbReference type="PANTHER" id="PTHR34216">
    <property type="match status" value="1"/>
</dbReference>
<evidence type="ECO:0000313" key="8">
    <source>
        <dbReference type="Proteomes" id="UP000094869"/>
    </source>
</evidence>
<feature type="domain" description="NodB homology" evidence="2">
    <location>
        <begin position="14"/>
        <end position="264"/>
    </location>
</feature>
<dbReference type="Gene3D" id="3.20.20.370">
    <property type="entry name" value="Glycoside hydrolase/deacetylase"/>
    <property type="match status" value="1"/>
</dbReference>
<gene>
    <name evidence="5" type="ORF">BEI59_17440</name>
    <name evidence="3" type="ORF">BEI61_03490</name>
    <name evidence="4" type="ORF">BEI63_24815</name>
</gene>
<dbReference type="Proteomes" id="UP000094271">
    <property type="component" value="Unassembled WGS sequence"/>
</dbReference>
<sequence>MTVKANLFPGGVRRALTMSYDDGQIFDVRLAELFDKYHIRGTFHINSGNLGGDKYVKKEDFARVYRNHEVSVHTVTHPFPTQIPDAALLKEILEDKQTLEELCGYPVRGMSYPFGDYSEHVIALARNCGMEYSRTVEATGSFAIPEDFMKWHPTAHHNGDLKKLWEQFMTRDFQQMLLFYIWGHSFEFDGADNWEVMEEFCKMAGGREDIWYAANIEIKDYITASRSLVYSADMKMIYNPSCMDVWVSVDEEPVCVQAGHLWKG</sequence>
<evidence type="ECO:0000313" key="5">
    <source>
        <dbReference type="EMBL" id="ODR49276.1"/>
    </source>
</evidence>
<proteinExistence type="predicted"/>
<dbReference type="AlphaFoldDB" id="A0A1E3AFX7"/>
<dbReference type="PANTHER" id="PTHR34216:SF11">
    <property type="entry name" value="CHITOOLIGOSACCHARIDE DEACETYLASE"/>
    <property type="match status" value="1"/>
</dbReference>
<dbReference type="EMBL" id="MEHA01000013">
    <property type="protein sequence ID" value="ODR49276.1"/>
    <property type="molecule type" value="Genomic_DNA"/>
</dbReference>
<dbReference type="InterPro" id="IPR051398">
    <property type="entry name" value="Polysacch_Deacetylase"/>
</dbReference>
<dbReference type="SUPFAM" id="SSF88713">
    <property type="entry name" value="Glycoside hydrolase/deacetylase"/>
    <property type="match status" value="1"/>
</dbReference>
<evidence type="ECO:0000313" key="6">
    <source>
        <dbReference type="Proteomes" id="UP000094067"/>
    </source>
</evidence>
<evidence type="ECO:0000259" key="2">
    <source>
        <dbReference type="PROSITE" id="PS51677"/>
    </source>
</evidence>
<dbReference type="InterPro" id="IPR002509">
    <property type="entry name" value="NODB_dom"/>
</dbReference>
<name>A0A1E3AFX7_9FIRM</name>
<reference evidence="5 7" key="3">
    <citation type="submission" date="2016-08" db="EMBL/GenBank/DDBJ databases">
        <authorList>
            <person name="Seilhamer J.J."/>
        </authorList>
    </citation>
    <scope>NUCLEOTIDE SEQUENCE [LARGE SCALE GENOMIC DNA]</scope>
    <source>
        <strain evidence="5 7">NML150140-1</strain>
    </source>
</reference>
<dbReference type="Pfam" id="PF01522">
    <property type="entry name" value="Polysacc_deac_1"/>
    <property type="match status" value="1"/>
</dbReference>
<dbReference type="InterPro" id="IPR011330">
    <property type="entry name" value="Glyco_hydro/deAcase_b/a-brl"/>
</dbReference>
<dbReference type="EMBL" id="MCGH01000002">
    <property type="protein sequence ID" value="ODM07600.1"/>
    <property type="molecule type" value="Genomic_DNA"/>
</dbReference>
<dbReference type="GO" id="GO:0005975">
    <property type="term" value="P:carbohydrate metabolic process"/>
    <property type="evidence" value="ECO:0007669"/>
    <property type="project" value="InterPro"/>
</dbReference>
<accession>A0A1E3AFX7</accession>
<evidence type="ECO:0000313" key="7">
    <source>
        <dbReference type="Proteomes" id="UP000094271"/>
    </source>
</evidence>
<dbReference type="EMBL" id="MEHD01000043">
    <property type="protein sequence ID" value="ODR48094.1"/>
    <property type="molecule type" value="Genomic_DNA"/>
</dbReference>
<dbReference type="PATRIC" id="fig|1432052.4.peg.3883"/>
<comment type="caution">
    <text evidence="3">The sequence shown here is derived from an EMBL/GenBank/DDBJ whole genome shotgun (WGS) entry which is preliminary data.</text>
</comment>
<protein>
    <submittedName>
        <fullName evidence="3">Polysaccharide deacetylase</fullName>
    </submittedName>
</protein>
<organism evidence="3 6">
    <name type="scientific">Eisenbergiella tayi</name>
    <dbReference type="NCBI Taxonomy" id="1432052"/>
    <lineage>
        <taxon>Bacteria</taxon>
        <taxon>Bacillati</taxon>
        <taxon>Bacillota</taxon>
        <taxon>Clostridia</taxon>
        <taxon>Lachnospirales</taxon>
        <taxon>Lachnospiraceae</taxon>
        <taxon>Eisenbergiella</taxon>
    </lineage>
</organism>
<evidence type="ECO:0000313" key="3">
    <source>
        <dbReference type="EMBL" id="ODM07600.1"/>
    </source>
</evidence>
<dbReference type="RefSeq" id="WP_069153200.1">
    <property type="nucleotide sequence ID" value="NZ_DAWDRA010000102.1"/>
</dbReference>